<dbReference type="SMART" id="SM00239">
    <property type="entry name" value="C2"/>
    <property type="match status" value="4"/>
</dbReference>
<protein>
    <submittedName>
        <fullName evidence="15">Uncharacterized protein</fullName>
    </submittedName>
</protein>
<evidence type="ECO:0000256" key="2">
    <source>
        <dbReference type="ARBA" id="ARBA00022448"/>
    </source>
</evidence>
<dbReference type="Pfam" id="PF25669">
    <property type="entry name" value="SMP_MUG190-like"/>
    <property type="match status" value="1"/>
</dbReference>
<feature type="domain" description="C2" evidence="13">
    <location>
        <begin position="467"/>
        <end position="586"/>
    </location>
</feature>
<keyword evidence="4 12" id="KW-0812">Transmembrane</keyword>
<dbReference type="GO" id="GO:0071944">
    <property type="term" value="C:cell periphery"/>
    <property type="evidence" value="ECO:0007669"/>
    <property type="project" value="UniProtKB-ARBA"/>
</dbReference>
<dbReference type="InterPro" id="IPR035892">
    <property type="entry name" value="C2_domain_sf"/>
</dbReference>
<dbReference type="CDD" id="cd04040">
    <property type="entry name" value="C2D_Tricalbin-like"/>
    <property type="match status" value="1"/>
</dbReference>
<dbReference type="CDD" id="cd21678">
    <property type="entry name" value="SMP_TCB"/>
    <property type="match status" value="1"/>
</dbReference>
<proteinExistence type="predicted"/>
<dbReference type="PANTHER" id="PTHR46980">
    <property type="entry name" value="TRICALBIN-1-RELATED"/>
    <property type="match status" value="1"/>
</dbReference>
<organism evidence="15 16">
    <name type="scientific">Rhizoctonia solani</name>
    <dbReference type="NCBI Taxonomy" id="456999"/>
    <lineage>
        <taxon>Eukaryota</taxon>
        <taxon>Fungi</taxon>
        <taxon>Dikarya</taxon>
        <taxon>Basidiomycota</taxon>
        <taxon>Agaricomycotina</taxon>
        <taxon>Agaricomycetes</taxon>
        <taxon>Cantharellales</taxon>
        <taxon>Ceratobasidiaceae</taxon>
        <taxon>Rhizoctonia</taxon>
    </lineage>
</organism>
<evidence type="ECO:0000256" key="10">
    <source>
        <dbReference type="ARBA" id="ARBA00023136"/>
    </source>
</evidence>
<dbReference type="InterPro" id="IPR037761">
    <property type="entry name" value="C2A_Tricalbin"/>
</dbReference>
<feature type="transmembrane region" description="Helical" evidence="12">
    <location>
        <begin position="67"/>
        <end position="95"/>
    </location>
</feature>
<dbReference type="GO" id="GO:0008289">
    <property type="term" value="F:lipid binding"/>
    <property type="evidence" value="ECO:0007669"/>
    <property type="project" value="UniProtKB-KW"/>
</dbReference>
<evidence type="ECO:0000256" key="11">
    <source>
        <dbReference type="SAM" id="MobiDB-lite"/>
    </source>
</evidence>
<evidence type="ECO:0000256" key="7">
    <source>
        <dbReference type="ARBA" id="ARBA00022989"/>
    </source>
</evidence>
<dbReference type="InterPro" id="IPR017147">
    <property type="entry name" value="Tricalbin"/>
</dbReference>
<dbReference type="Gene3D" id="2.60.40.150">
    <property type="entry name" value="C2 domain"/>
    <property type="match status" value="4"/>
</dbReference>
<feature type="domain" description="C2" evidence="13">
    <location>
        <begin position="319"/>
        <end position="442"/>
    </location>
</feature>
<feature type="domain" description="C2" evidence="13">
    <location>
        <begin position="607"/>
        <end position="723"/>
    </location>
</feature>
<dbReference type="InterPro" id="IPR052455">
    <property type="entry name" value="Tricalbin_domain"/>
</dbReference>
<dbReference type="PANTHER" id="PTHR46980:SF2">
    <property type="entry name" value="TRICALBIN-1-RELATED"/>
    <property type="match status" value="1"/>
</dbReference>
<name>A0A8H3DMX4_9AGAM</name>
<evidence type="ECO:0000256" key="5">
    <source>
        <dbReference type="ARBA" id="ARBA00022737"/>
    </source>
</evidence>
<dbReference type="EMBL" id="CAJMXA010004117">
    <property type="protein sequence ID" value="CAE6534959.1"/>
    <property type="molecule type" value="Genomic_DNA"/>
</dbReference>
<dbReference type="SUPFAM" id="SSF49562">
    <property type="entry name" value="C2 domain (Calcium/lipid-binding domain, CaLB)"/>
    <property type="match status" value="4"/>
</dbReference>
<evidence type="ECO:0000259" key="13">
    <source>
        <dbReference type="PROSITE" id="PS50004"/>
    </source>
</evidence>
<evidence type="ECO:0000256" key="3">
    <source>
        <dbReference type="ARBA" id="ARBA00022553"/>
    </source>
</evidence>
<feature type="region of interest" description="Disordered" evidence="11">
    <location>
        <begin position="1149"/>
        <end position="1172"/>
    </location>
</feature>
<accession>A0A8H3DMX4</accession>
<evidence type="ECO:0000259" key="14">
    <source>
        <dbReference type="PROSITE" id="PS51847"/>
    </source>
</evidence>
<dbReference type="CDD" id="cd04044">
    <property type="entry name" value="C2A_Tricalbin-like"/>
    <property type="match status" value="1"/>
</dbReference>
<keyword evidence="9" id="KW-0446">Lipid-binding</keyword>
<keyword evidence="7 12" id="KW-1133">Transmembrane helix</keyword>
<keyword evidence="6" id="KW-0256">Endoplasmic reticulum</keyword>
<evidence type="ECO:0000313" key="16">
    <source>
        <dbReference type="Proteomes" id="UP000663853"/>
    </source>
</evidence>
<gene>
    <name evidence="15" type="ORF">RDB_LOCUS176264</name>
</gene>
<sequence length="1172" mass="131267">MQNERLTRGTVNEGAAPPIAERFKVGWRAHAGIDDPGPVTLQEQKDMNIIERWATEMYYVDWYHSAGVIFFAVAMSHCVTLFGMGWSGLAVVLAFCTTHYKTSIKRFHQRARDDILRKFVESRFETDHESANWLNHFVARFWLIYEPVLCALSMTAIDDVLSAFTPAFLDSLRLTQLTLGTKAPRIEKVYTSPRTENDVVQMVWEFSFTPNDFMDITPREARSKVNPQLVLEARVGNGRAVVSTPILVEDIEFSGVIHIKFKLMTTFPYVQCVEFSFLVPPLFNYVLKPLGGNRLGFQIPGLSSFIRDTVHGALQSMYDPNVFTLNIEQLLSGIPLDTAIGVLQVTIFDVQGLRGNKVGGGAPDPYVSLTIDNRSEMAKTKVRRGTHNPHWGEVRFLLVNSLMETLDLTILDYNDRGKDTYLGRACFELSNLTHNTTHEGLVCKILKDGKERGEIRFDVSFFPAIEPQMLGGGNIQALPETRAGIVRLVIHQAKELEASQSRSGGLNPFAKLLISGSEIHKTRVMKHTLIPLWESSKEFLVTDRVSTIVTIRVLDDRKSTKDFVIGHLNIRLKDLLAAHEKQQDWFPLSGCKSGKVRVSATWKPLNTAGSMRNAAFYSPPIGVVRLQIKCAKDIKNVKATLGGRNDPYVRVVLNGIRMAQTEVKNNNLNPEWNQILYVPVHNLREILYLECMAYQPLAKDRSVGFVELTVSRLAQITEDELIPYAGTGKCDIVAPLRLDKGGSLFKGELHYSADFIPALPLQDVSFPILDDILNAIDHAESAQEWVEDLESYDKISVSRSYEAISRVPSQLTVDSEGYGGSGHKPQNTHTTEFVVTNTESELDTKTLVDEQNQNGVQMSTEELLNQQSGILVFNIIEGRIAKKARLEVLLDDGYWPVFATEKADNTRVHWGQVGESFIKELDFGRVWLRLNENDEGEKESIVAELKINLKRFLEEALVGPATFTLINPDGKNKSTVCIQAKYVPVKVGLDPKDIANNMGVLRVELIDGRELHAADRNGKSDPFVIFSLNGSRGFKSQVKKKTLTPEWNEAFEIPVPSRIGADLLLEVFDWNQIGGAESLGSSNIDIAGLVSFEDTVRHVPLSSRKHGEKGIIQIRLLFRPQVFVKTRTKTATFWTPGRDMTYVEDTPLEAGGATQDHKSHSAVGQSGMRWIK</sequence>
<dbReference type="PROSITE" id="PS50004">
    <property type="entry name" value="C2"/>
    <property type="match status" value="4"/>
</dbReference>
<dbReference type="GO" id="GO:0006869">
    <property type="term" value="P:lipid transport"/>
    <property type="evidence" value="ECO:0007669"/>
    <property type="project" value="UniProtKB-KW"/>
</dbReference>
<dbReference type="InterPro" id="IPR000008">
    <property type="entry name" value="C2_dom"/>
</dbReference>
<keyword evidence="2" id="KW-0813">Transport</keyword>
<comment type="subcellular location">
    <subcellularLocation>
        <location evidence="1">Endoplasmic reticulum membrane</location>
    </subcellularLocation>
</comment>
<evidence type="ECO:0000256" key="4">
    <source>
        <dbReference type="ARBA" id="ARBA00022692"/>
    </source>
</evidence>
<dbReference type="CDD" id="cd04052">
    <property type="entry name" value="C2B_Tricalbin-like"/>
    <property type="match status" value="1"/>
</dbReference>
<dbReference type="InterPro" id="IPR056910">
    <property type="entry name" value="TCB1-3_C2"/>
</dbReference>
<keyword evidence="5" id="KW-0677">Repeat</keyword>
<keyword evidence="8" id="KW-0445">Lipid transport</keyword>
<feature type="domain" description="SMP-LTD" evidence="14">
    <location>
        <begin position="127"/>
        <end position="328"/>
    </location>
</feature>
<evidence type="ECO:0000256" key="9">
    <source>
        <dbReference type="ARBA" id="ARBA00023121"/>
    </source>
</evidence>
<comment type="caution">
    <text evidence="15">The sequence shown here is derived from an EMBL/GenBank/DDBJ whole genome shotgun (WGS) entry which is preliminary data.</text>
</comment>
<dbReference type="InterPro" id="IPR037756">
    <property type="entry name" value="C2D_Tricalbin"/>
</dbReference>
<keyword evidence="3" id="KW-0597">Phosphoprotein</keyword>
<dbReference type="GO" id="GO:0005789">
    <property type="term" value="C:endoplasmic reticulum membrane"/>
    <property type="evidence" value="ECO:0007669"/>
    <property type="project" value="UniProtKB-SubCell"/>
</dbReference>
<dbReference type="Pfam" id="PF24920">
    <property type="entry name" value="C2_TCB1"/>
    <property type="match status" value="1"/>
</dbReference>
<evidence type="ECO:0000313" key="15">
    <source>
        <dbReference type="EMBL" id="CAE6534959.1"/>
    </source>
</evidence>
<dbReference type="InterPro" id="IPR037765">
    <property type="entry name" value="C2B_Tricalbin"/>
</dbReference>
<evidence type="ECO:0000256" key="1">
    <source>
        <dbReference type="ARBA" id="ARBA00004586"/>
    </source>
</evidence>
<dbReference type="Pfam" id="PF00168">
    <property type="entry name" value="C2"/>
    <property type="match status" value="4"/>
</dbReference>
<dbReference type="PIRSF" id="PIRSF037232">
    <property type="entry name" value="Tricalbin"/>
    <property type="match status" value="1"/>
</dbReference>
<feature type="domain" description="C2" evidence="13">
    <location>
        <begin position="981"/>
        <end position="1103"/>
    </location>
</feature>
<evidence type="ECO:0000256" key="12">
    <source>
        <dbReference type="SAM" id="Phobius"/>
    </source>
</evidence>
<dbReference type="PROSITE" id="PS51847">
    <property type="entry name" value="SMP"/>
    <property type="match status" value="1"/>
</dbReference>
<reference evidence="15" key="1">
    <citation type="submission" date="2021-01" db="EMBL/GenBank/DDBJ databases">
        <authorList>
            <person name="Kaushik A."/>
        </authorList>
    </citation>
    <scope>NUCLEOTIDE SEQUENCE</scope>
    <source>
        <strain evidence="15">AG6-10EEA</strain>
    </source>
</reference>
<dbReference type="GO" id="GO:0061817">
    <property type="term" value="P:endoplasmic reticulum-plasma membrane tethering"/>
    <property type="evidence" value="ECO:0007669"/>
    <property type="project" value="InterPro"/>
</dbReference>
<dbReference type="AlphaFoldDB" id="A0A8H3DMX4"/>
<keyword evidence="10 12" id="KW-0472">Membrane</keyword>
<evidence type="ECO:0000256" key="6">
    <source>
        <dbReference type="ARBA" id="ARBA00022824"/>
    </source>
</evidence>
<dbReference type="Proteomes" id="UP000663853">
    <property type="component" value="Unassembled WGS sequence"/>
</dbReference>
<dbReference type="InterPro" id="IPR031468">
    <property type="entry name" value="SMP_LBD"/>
</dbReference>
<evidence type="ECO:0000256" key="8">
    <source>
        <dbReference type="ARBA" id="ARBA00023055"/>
    </source>
</evidence>